<dbReference type="RefSeq" id="XP_041557215.1">
    <property type="nucleotide sequence ID" value="XM_041704650.1"/>
</dbReference>
<accession>A0A7R7XNY7</accession>
<reference evidence="3" key="2">
    <citation type="submission" date="2021-02" db="EMBL/GenBank/DDBJ databases">
        <title>Aspergillus puulaauensis MK2 genome sequence.</title>
        <authorList>
            <person name="Futagami T."/>
            <person name="Mori K."/>
            <person name="Kadooka C."/>
            <person name="Tanaka T."/>
        </authorList>
    </citation>
    <scope>NUCLEOTIDE SEQUENCE</scope>
    <source>
        <strain evidence="3">MK2</strain>
    </source>
</reference>
<dbReference type="InterPro" id="IPR036404">
    <property type="entry name" value="Jacalin-like_lectin_dom_sf"/>
</dbReference>
<gene>
    <name evidence="3" type="ORF">APUU_41465S</name>
</gene>
<dbReference type="EMBL" id="AP024446">
    <property type="protein sequence ID" value="BCS25021.1"/>
    <property type="molecule type" value="Genomic_DNA"/>
</dbReference>
<dbReference type="OrthoDB" id="4508034at2759"/>
<dbReference type="Pfam" id="PF01419">
    <property type="entry name" value="Jacalin"/>
    <property type="match status" value="1"/>
</dbReference>
<dbReference type="GeneID" id="64975026"/>
<evidence type="ECO:0000256" key="1">
    <source>
        <dbReference type="SAM" id="MobiDB-lite"/>
    </source>
</evidence>
<dbReference type="SUPFAM" id="SSF51101">
    <property type="entry name" value="Mannose-binding lectins"/>
    <property type="match status" value="1"/>
</dbReference>
<evidence type="ECO:0000259" key="2">
    <source>
        <dbReference type="Pfam" id="PF01419"/>
    </source>
</evidence>
<protein>
    <recommendedName>
        <fullName evidence="2">Jacalin-type lectin domain-containing protein</fullName>
    </recommendedName>
</protein>
<dbReference type="Gene3D" id="2.100.10.30">
    <property type="entry name" value="Jacalin-like lectin domain"/>
    <property type="match status" value="1"/>
</dbReference>
<organism evidence="3 4">
    <name type="scientific">Aspergillus puulaauensis</name>
    <dbReference type="NCBI Taxonomy" id="1220207"/>
    <lineage>
        <taxon>Eukaryota</taxon>
        <taxon>Fungi</taxon>
        <taxon>Dikarya</taxon>
        <taxon>Ascomycota</taxon>
        <taxon>Pezizomycotina</taxon>
        <taxon>Eurotiomycetes</taxon>
        <taxon>Eurotiomycetidae</taxon>
        <taxon>Eurotiales</taxon>
        <taxon>Aspergillaceae</taxon>
        <taxon>Aspergillus</taxon>
    </lineage>
</organism>
<dbReference type="InterPro" id="IPR001229">
    <property type="entry name" value="Jacalin-like_lectin_dom"/>
</dbReference>
<evidence type="ECO:0000313" key="4">
    <source>
        <dbReference type="Proteomes" id="UP000654913"/>
    </source>
</evidence>
<keyword evidence="4" id="KW-1185">Reference proteome</keyword>
<reference evidence="3" key="1">
    <citation type="submission" date="2021-01" db="EMBL/GenBank/DDBJ databases">
        <authorList>
            <consortium name="Aspergillus puulaauensis MK2 genome sequencing consortium"/>
            <person name="Kazuki M."/>
            <person name="Futagami T."/>
        </authorList>
    </citation>
    <scope>NUCLEOTIDE SEQUENCE</scope>
    <source>
        <strain evidence="3">MK2</strain>
    </source>
</reference>
<dbReference type="AlphaFoldDB" id="A0A7R7XNY7"/>
<dbReference type="Proteomes" id="UP000654913">
    <property type="component" value="Chromosome 4"/>
</dbReference>
<proteinExistence type="predicted"/>
<feature type="region of interest" description="Disordered" evidence="1">
    <location>
        <begin position="415"/>
        <end position="437"/>
    </location>
</feature>
<evidence type="ECO:0000313" key="3">
    <source>
        <dbReference type="EMBL" id="BCS25021.1"/>
    </source>
</evidence>
<sequence length="624" mass="69676">MGSHPPIDIIPKLRKLMKCSYYNPDDPKDFYSYALIQVVYNASVDEFYSNSNARYGLPIKDHKRAGLFARHWTSAYSTEYIAYKYITTMIGPSANTVKGTNRLRTDIARDKLERQGQATMVAYIPVLLPTIEERFMWIDLTFPVRGILLPFVYQKDKRDPGYCQYLQYDFRRLRATVATLTRMSWEAEKPAKTEAGDADIVDEPGLPPAYVEDLKAKGRVPATFKKGQMELQINQVHGWWQPEWTARLDIARLYYTEVIPTAELKDDYKTWYNAVCLFKYDNVQASNMVQKTFGSDEWTLDAPVRDANMAASHEVIDLAKLLSDENGTSFDYKRNSDADGDLAAKLVEGFATFTTGMIPIVGPLATWGWTAMVSAIKDPKKFVEDNFGPQKSGELLVTLLSTVKNITPAFKQVPTPNSTMAAAPPKVTLKDGQRRSPTQPVIQYGGDGGNPFYAYPPNTTTLRQLTVFTSQAGSSPTIIKAISFAWYGFEAQAEAPQTSSAGERLVSGMFDAIEETLGIQENTKPAEEVYGAHWDVARFLPSQTFTFEPGEMVNWLTIRAAGRVDRIEFETNNGRHFVAGGTGGTEYKLGSGFIIGAEGRAAGDLDKLGLAISDIDFYQGEEYM</sequence>
<feature type="domain" description="Jacalin-type lectin" evidence="2">
    <location>
        <begin position="531"/>
        <end position="610"/>
    </location>
</feature>
<name>A0A7R7XNY7_9EURO</name>
<dbReference type="KEGG" id="apuu:APUU_41465S"/>